<dbReference type="Pfam" id="PF00171">
    <property type="entry name" value="Aldedh"/>
    <property type="match status" value="1"/>
</dbReference>
<dbReference type="InterPro" id="IPR015590">
    <property type="entry name" value="Aldehyde_DH_dom"/>
</dbReference>
<dbReference type="GO" id="GO:0016620">
    <property type="term" value="F:oxidoreductase activity, acting on the aldehyde or oxo group of donors, NAD or NADP as acceptor"/>
    <property type="evidence" value="ECO:0007669"/>
    <property type="project" value="InterPro"/>
</dbReference>
<dbReference type="SUPFAM" id="SSF53720">
    <property type="entry name" value="ALDH-like"/>
    <property type="match status" value="1"/>
</dbReference>
<evidence type="ECO:0000256" key="1">
    <source>
        <dbReference type="ARBA" id="ARBA00023002"/>
    </source>
</evidence>
<dbReference type="RefSeq" id="WP_120323214.1">
    <property type="nucleotide sequence ID" value="NZ_RAPF01000001.1"/>
</dbReference>
<evidence type="ECO:0000256" key="2">
    <source>
        <dbReference type="PROSITE-ProRule" id="PRU10007"/>
    </source>
</evidence>
<evidence type="ECO:0000256" key="3">
    <source>
        <dbReference type="RuleBase" id="RU003345"/>
    </source>
</evidence>
<dbReference type="InterPro" id="IPR016162">
    <property type="entry name" value="Ald_DH_N"/>
</dbReference>
<organism evidence="5 6">
    <name type="scientific">Altericroceibacterium spongiae</name>
    <dbReference type="NCBI Taxonomy" id="2320269"/>
    <lineage>
        <taxon>Bacteria</taxon>
        <taxon>Pseudomonadati</taxon>
        <taxon>Pseudomonadota</taxon>
        <taxon>Alphaproteobacteria</taxon>
        <taxon>Sphingomonadales</taxon>
        <taxon>Erythrobacteraceae</taxon>
        <taxon>Altericroceibacterium</taxon>
    </lineage>
</organism>
<evidence type="ECO:0000259" key="4">
    <source>
        <dbReference type="Pfam" id="PF00171"/>
    </source>
</evidence>
<evidence type="ECO:0000313" key="6">
    <source>
        <dbReference type="Proteomes" id="UP000284395"/>
    </source>
</evidence>
<gene>
    <name evidence="5" type="ORF">D6851_02215</name>
</gene>
<keyword evidence="1 3" id="KW-0560">Oxidoreductase</keyword>
<evidence type="ECO:0000313" key="5">
    <source>
        <dbReference type="EMBL" id="RKF23310.1"/>
    </source>
</evidence>
<accession>A0A420ERQ3</accession>
<feature type="active site" evidence="2">
    <location>
        <position position="236"/>
    </location>
</feature>
<dbReference type="InterPro" id="IPR029510">
    <property type="entry name" value="Ald_DH_CS_GLU"/>
</dbReference>
<dbReference type="EMBL" id="RAPF01000001">
    <property type="protein sequence ID" value="RKF23310.1"/>
    <property type="molecule type" value="Genomic_DNA"/>
</dbReference>
<dbReference type="InterPro" id="IPR016161">
    <property type="entry name" value="Ald_DH/histidinol_DH"/>
</dbReference>
<dbReference type="Gene3D" id="3.40.309.10">
    <property type="entry name" value="Aldehyde Dehydrogenase, Chain A, domain 2"/>
    <property type="match status" value="1"/>
</dbReference>
<comment type="similarity">
    <text evidence="3">Belongs to the aldehyde dehydrogenase family.</text>
</comment>
<dbReference type="AlphaFoldDB" id="A0A420ERQ3"/>
<dbReference type="PROSITE" id="PS00687">
    <property type="entry name" value="ALDEHYDE_DEHYDR_GLU"/>
    <property type="match status" value="1"/>
</dbReference>
<dbReference type="Gene3D" id="3.40.605.10">
    <property type="entry name" value="Aldehyde Dehydrogenase, Chain A, domain 1"/>
    <property type="match status" value="1"/>
</dbReference>
<reference evidence="5 6" key="1">
    <citation type="submission" date="2018-09" db="EMBL/GenBank/DDBJ databases">
        <title>Altererythrobacter spongiae sp. nov., isolated from a marine sponge.</title>
        <authorList>
            <person name="Zhuang L."/>
            <person name="Luo L."/>
        </authorList>
    </citation>
    <scope>NUCLEOTIDE SEQUENCE [LARGE SCALE GENOMIC DNA]</scope>
    <source>
        <strain evidence="5 6">HN-Y73</strain>
    </source>
</reference>
<feature type="domain" description="Aldehyde dehydrogenase" evidence="4">
    <location>
        <begin position="3"/>
        <end position="464"/>
    </location>
</feature>
<dbReference type="PANTHER" id="PTHR11699">
    <property type="entry name" value="ALDEHYDE DEHYDROGENASE-RELATED"/>
    <property type="match status" value="1"/>
</dbReference>
<dbReference type="Proteomes" id="UP000284395">
    <property type="component" value="Unassembled WGS sequence"/>
</dbReference>
<dbReference type="OrthoDB" id="9761688at2"/>
<comment type="caution">
    <text evidence="5">The sequence shown here is derived from an EMBL/GenBank/DDBJ whole genome shotgun (WGS) entry which is preliminary data.</text>
</comment>
<protein>
    <submittedName>
        <fullName evidence="5">Aldehyde dehydrogenase family protein</fullName>
    </submittedName>
</protein>
<name>A0A420ERQ3_9SPHN</name>
<sequence>MADAEQRRIAVSNPRNGRVDFNLLVTSEEEVAAKAARLRKNQEKWSARSLSQRIEVMQRWLREVAAHADEIAEADAQDTGGCHTSYLQGFITMGNIGGWIEDAAAALEKASYCGASRSVPQVDVRTQFVPYPLVSVIGPWNAPMMLVLLDAIPALFAGCAVLIKPSEVTPRWAETLFGTVARVPELAAVFDYVQGDGATGQTMIDLSDLVCFTGSVPTGRKIAVQCAQRLIPCYLELGGKDPVIVTENADLNRAATAVLRGAAHANGMVCFSVERIYVQNDIHDAFVKLLIEKAGHVRLNADNPRAGHLHPFTFAPQAEIVARQLADAKARGATIHTGGEVLNIDGGLYMRPTVLTGVTHDMAIMREETFGPCLPVMAYRTIEEAIALANDTEFGLTASVIAGSEEEALPIAERINAGSVFMQDTFLTFAKNRTVGSNSFGVSGVGGGSRTGPEAILRYVRRKALLTQHGDVADIMNDYHKDGPERA</sequence>
<proteinExistence type="inferred from homology"/>
<dbReference type="InterPro" id="IPR016163">
    <property type="entry name" value="Ald_DH_C"/>
</dbReference>
<keyword evidence="6" id="KW-1185">Reference proteome</keyword>